<evidence type="ECO:0000256" key="6">
    <source>
        <dbReference type="SAM" id="MobiDB-lite"/>
    </source>
</evidence>
<feature type="binding site" evidence="4">
    <location>
        <position position="258"/>
    </location>
    <ligand>
        <name>Zn(2+)</name>
        <dbReference type="ChEBI" id="CHEBI:29105"/>
    </ligand>
</feature>
<dbReference type="GO" id="GO:0046514">
    <property type="term" value="P:ceramide catabolic process"/>
    <property type="evidence" value="ECO:0007669"/>
    <property type="project" value="InterPro"/>
</dbReference>
<dbReference type="GO" id="GO:0005576">
    <property type="term" value="C:extracellular region"/>
    <property type="evidence" value="ECO:0007669"/>
    <property type="project" value="TreeGrafter"/>
</dbReference>
<evidence type="ECO:0000256" key="5">
    <source>
        <dbReference type="RuleBase" id="RU366019"/>
    </source>
</evidence>
<dbReference type="PROSITE" id="PS51318">
    <property type="entry name" value="TAT"/>
    <property type="match status" value="1"/>
</dbReference>
<feature type="compositionally biased region" description="Polar residues" evidence="6">
    <location>
        <begin position="45"/>
        <end position="58"/>
    </location>
</feature>
<comment type="catalytic activity">
    <reaction evidence="5">
        <text>an N-acylsphing-4-enine + H2O = sphing-4-enine + a fatty acid</text>
        <dbReference type="Rhea" id="RHEA:20856"/>
        <dbReference type="ChEBI" id="CHEBI:15377"/>
        <dbReference type="ChEBI" id="CHEBI:28868"/>
        <dbReference type="ChEBI" id="CHEBI:52639"/>
        <dbReference type="ChEBI" id="CHEBI:57756"/>
        <dbReference type="EC" id="3.5.1.23"/>
    </reaction>
</comment>
<feature type="signal peptide" evidence="7">
    <location>
        <begin position="1"/>
        <end position="31"/>
    </location>
</feature>
<dbReference type="GO" id="GO:0042759">
    <property type="term" value="P:long-chain fatty acid biosynthetic process"/>
    <property type="evidence" value="ECO:0007669"/>
    <property type="project" value="TreeGrafter"/>
</dbReference>
<evidence type="ECO:0000256" key="4">
    <source>
        <dbReference type="PIRSR" id="PIRSR606823-2"/>
    </source>
</evidence>
<dbReference type="PANTHER" id="PTHR12670">
    <property type="entry name" value="CERAMIDASE"/>
    <property type="match status" value="1"/>
</dbReference>
<feature type="active site" description="Nucleophile" evidence="3">
    <location>
        <position position="310"/>
    </location>
</feature>
<evidence type="ECO:0000256" key="2">
    <source>
        <dbReference type="ARBA" id="ARBA00022801"/>
    </source>
</evidence>
<dbReference type="GO" id="GO:0016020">
    <property type="term" value="C:membrane"/>
    <property type="evidence" value="ECO:0007669"/>
    <property type="project" value="GOC"/>
</dbReference>
<dbReference type="AlphaFoldDB" id="A0A095Y4G0"/>
<dbReference type="eggNOG" id="ENOG502Z84X">
    <property type="taxonomic scope" value="Bacteria"/>
</dbReference>
<dbReference type="GO" id="GO:0046872">
    <property type="term" value="F:metal ion binding"/>
    <property type="evidence" value="ECO:0007669"/>
    <property type="project" value="UniProtKB-KW"/>
</dbReference>
<dbReference type="InterPro" id="IPR031329">
    <property type="entry name" value="NEUT/ALK_ceramidase_N"/>
</dbReference>
<feature type="chain" id="PRO_5001913287" description="Neutral ceramidase" evidence="7">
    <location>
        <begin position="32"/>
        <end position="698"/>
    </location>
</feature>
<dbReference type="RefSeq" id="WP_084082738.1">
    <property type="nucleotide sequence ID" value="NZ_JRNE01000047.1"/>
</dbReference>
<dbReference type="PANTHER" id="PTHR12670:SF1">
    <property type="entry name" value="NEUTRAL CERAMIDASE"/>
    <property type="match status" value="1"/>
</dbReference>
<dbReference type="EMBL" id="JRNE01000047">
    <property type="protein sequence ID" value="KGF16941.1"/>
    <property type="molecule type" value="Genomic_DNA"/>
</dbReference>
<dbReference type="InterPro" id="IPR006823">
    <property type="entry name" value="Ceramidase_alk"/>
</dbReference>
<gene>
    <name evidence="10" type="ORF">HMPREF1650_06290</name>
</gene>
<sequence>MTDAARIIPTLPRRAFLGATAATTALGAALAAEWGGLAPAAAQPTGDSATPGASSSIPMTVGRGMADMTGEPLGAGMNGYAVLSQQTSGLRQRQFARAFVFDDGNGGRVAHVTADMGLMFQSIQMEVLRRLRARFGDIYHEGNVLIGASHTHVAPGGTSGHLMVDLTTLGFRPVTFEATVAGIVKAIERADADMAPSHIALTRGTVADAGVNRSKTAFDNNPDADKAAFPDGVDRDSVTLHVLRDGKAIGLINWYGIHPTTFGPEHTIVSGDNKGYAAWLAEHRAGVDHTNPAAAPYVAAFAMSTPGDISPNHGLVPNSGPGNGNEYESARILGRRQLDGVAGSAVPLAGGGIDARHQWVDMRDVKVDGRFTPDGQPGTTGPAILGAAFAASSQEDGGGEPMLGFNEGARGGTPWVRQVNQVAVPASASAIHGAKENLLPVGYIPGLVQQTHVFHLHRIGGITIASLAFEPTTVAGLRMRRAIAEALDVDIDTVIVQGYTSGYGHYITTPEEYDQQDYEGGATIFGRLTLPAATQVFDGLASAMAAGIPVDSGAAEGDLTGKIPPSPAGNPFVDAAPVGKNFGDVLTGPDGPVTVGAHVAVAFVGANPNSDLRHESGFLSVVKPGGDNGEATRIADDSHEATVIEFANDGASTTTTITWDTTNVEPGEYVIHYRGSSRGAGGELTPFEGSANVTVVQP</sequence>
<accession>A0A095Y4G0</accession>
<keyword evidence="2 5" id="KW-0378">Hydrolase</keyword>
<comment type="caution">
    <text evidence="10">The sequence shown here is derived from an EMBL/GenBank/DDBJ whole genome shotgun (WGS) entry which is preliminary data.</text>
</comment>
<name>A0A095Y4G0_9CORY</name>
<keyword evidence="5" id="KW-0746">Sphingolipid metabolism</keyword>
<dbReference type="InterPro" id="IPR031331">
    <property type="entry name" value="NEUT/ALK_ceramidase_C"/>
</dbReference>
<reference evidence="10 11" key="1">
    <citation type="submission" date="2014-07" db="EMBL/GenBank/DDBJ databases">
        <authorList>
            <person name="McCorrison J."/>
            <person name="Sanka R."/>
            <person name="Torralba M."/>
            <person name="Gillis M."/>
            <person name="Haft D.H."/>
            <person name="Methe B."/>
            <person name="Sutton G."/>
            <person name="Nelson K.E."/>
        </authorList>
    </citation>
    <scope>NUCLEOTIDE SEQUENCE [LARGE SCALE GENOMIC DNA]</scope>
    <source>
        <strain evidence="10 11">DNF00450</strain>
    </source>
</reference>
<evidence type="ECO:0000259" key="9">
    <source>
        <dbReference type="Pfam" id="PF17048"/>
    </source>
</evidence>
<evidence type="ECO:0000259" key="8">
    <source>
        <dbReference type="Pfam" id="PF04734"/>
    </source>
</evidence>
<dbReference type="GO" id="GO:0017040">
    <property type="term" value="F:N-acylsphingosine amidohydrolase activity"/>
    <property type="evidence" value="ECO:0007669"/>
    <property type="project" value="UniProtKB-UniRule"/>
</dbReference>
<feature type="region of interest" description="Disordered" evidence="6">
    <location>
        <begin position="40"/>
        <end position="59"/>
    </location>
</feature>
<keyword evidence="5" id="KW-0443">Lipid metabolism</keyword>
<dbReference type="Gene3D" id="2.60.40.2300">
    <property type="entry name" value="Neutral/alkaline non-lysosomal ceramidase, C-terminal domain"/>
    <property type="match status" value="1"/>
</dbReference>
<dbReference type="EC" id="3.5.1.23" evidence="5"/>
<evidence type="ECO:0000313" key="11">
    <source>
        <dbReference type="Proteomes" id="UP000029548"/>
    </source>
</evidence>
<dbReference type="InterPro" id="IPR038445">
    <property type="entry name" value="NCDase_C_sf"/>
</dbReference>
<evidence type="ECO:0000256" key="3">
    <source>
        <dbReference type="PIRSR" id="PIRSR606823-1"/>
    </source>
</evidence>
<evidence type="ECO:0000313" key="10">
    <source>
        <dbReference type="EMBL" id="KGF16941.1"/>
    </source>
</evidence>
<feature type="binding site" evidence="4">
    <location>
        <position position="150"/>
    </location>
    <ligand>
        <name>Zn(2+)</name>
        <dbReference type="ChEBI" id="CHEBI:29105"/>
    </ligand>
</feature>
<dbReference type="GO" id="GO:0046512">
    <property type="term" value="P:sphingosine biosynthetic process"/>
    <property type="evidence" value="ECO:0007669"/>
    <property type="project" value="TreeGrafter"/>
</dbReference>
<proteinExistence type="inferred from homology"/>
<feature type="binding site" evidence="4">
    <location>
        <position position="506"/>
    </location>
    <ligand>
        <name>Zn(2+)</name>
        <dbReference type="ChEBI" id="CHEBI:29105"/>
    </ligand>
</feature>
<organism evidence="10 11">
    <name type="scientific">Corynebacterium freneyi DNF00450</name>
    <dbReference type="NCBI Taxonomy" id="1287475"/>
    <lineage>
        <taxon>Bacteria</taxon>
        <taxon>Bacillati</taxon>
        <taxon>Actinomycetota</taxon>
        <taxon>Actinomycetes</taxon>
        <taxon>Mycobacteriales</taxon>
        <taxon>Corynebacteriaceae</taxon>
        <taxon>Corynebacterium</taxon>
    </lineage>
</organism>
<feature type="domain" description="Neutral/alkaline non-lysosomal ceramidase C-terminal" evidence="9">
    <location>
        <begin position="538"/>
        <end position="692"/>
    </location>
</feature>
<keyword evidence="4" id="KW-0862">Zinc</keyword>
<dbReference type="Proteomes" id="UP000029548">
    <property type="component" value="Unassembled WGS sequence"/>
</dbReference>
<evidence type="ECO:0000256" key="7">
    <source>
        <dbReference type="SAM" id="SignalP"/>
    </source>
</evidence>
<comment type="cofactor">
    <cofactor evidence="4">
        <name>Zn(2+)</name>
        <dbReference type="ChEBI" id="CHEBI:29105"/>
    </cofactor>
    <text evidence="4">Binds 1 zinc ion per subunit.</text>
</comment>
<evidence type="ECO:0000256" key="1">
    <source>
        <dbReference type="ARBA" id="ARBA00009835"/>
    </source>
</evidence>
<feature type="domain" description="Neutral/alkaline non-lysosomal ceramidase N-terminal" evidence="8">
    <location>
        <begin position="60"/>
        <end position="534"/>
    </location>
</feature>
<comment type="similarity">
    <text evidence="1 5">Belongs to the neutral ceramidase family.</text>
</comment>
<protein>
    <recommendedName>
        <fullName evidence="5">Neutral ceramidase</fullName>
        <ecNumber evidence="5">3.5.1.23</ecNumber>
    </recommendedName>
</protein>
<dbReference type="Pfam" id="PF17048">
    <property type="entry name" value="Ceramidse_alk_C"/>
    <property type="match status" value="1"/>
</dbReference>
<dbReference type="InterPro" id="IPR006311">
    <property type="entry name" value="TAT_signal"/>
</dbReference>
<keyword evidence="7" id="KW-0732">Signal</keyword>
<dbReference type="Pfam" id="PF04734">
    <property type="entry name" value="Ceramidase_alk"/>
    <property type="match status" value="1"/>
</dbReference>
<keyword evidence="4" id="KW-0479">Metal-binding</keyword>
<feature type="binding site" evidence="4">
    <location>
        <position position="470"/>
    </location>
    <ligand>
        <name>Zn(2+)</name>
        <dbReference type="ChEBI" id="CHEBI:29105"/>
    </ligand>
</feature>